<evidence type="ECO:0000313" key="3">
    <source>
        <dbReference type="EMBL" id="MFC7667219.1"/>
    </source>
</evidence>
<organism evidence="3 4">
    <name type="scientific">Hymenobacter humi</name>
    <dbReference type="NCBI Taxonomy" id="1411620"/>
    <lineage>
        <taxon>Bacteria</taxon>
        <taxon>Pseudomonadati</taxon>
        <taxon>Bacteroidota</taxon>
        <taxon>Cytophagia</taxon>
        <taxon>Cytophagales</taxon>
        <taxon>Hymenobacteraceae</taxon>
        <taxon>Hymenobacter</taxon>
    </lineage>
</organism>
<gene>
    <name evidence="3" type="ORF">ACFQT0_07150</name>
</gene>
<protein>
    <submittedName>
        <fullName evidence="3">Uncharacterized protein</fullName>
    </submittedName>
</protein>
<feature type="compositionally biased region" description="Polar residues" evidence="1">
    <location>
        <begin position="63"/>
        <end position="75"/>
    </location>
</feature>
<evidence type="ECO:0000256" key="2">
    <source>
        <dbReference type="SAM" id="SignalP"/>
    </source>
</evidence>
<feature type="compositionally biased region" description="Basic and acidic residues" evidence="1">
    <location>
        <begin position="101"/>
        <end position="112"/>
    </location>
</feature>
<accession>A0ABW2U2V2</accession>
<proteinExistence type="predicted"/>
<feature type="compositionally biased region" description="Basic and acidic residues" evidence="1">
    <location>
        <begin position="34"/>
        <end position="56"/>
    </location>
</feature>
<comment type="caution">
    <text evidence="3">The sequence shown here is derived from an EMBL/GenBank/DDBJ whole genome shotgun (WGS) entry which is preliminary data.</text>
</comment>
<dbReference type="Proteomes" id="UP001596513">
    <property type="component" value="Unassembled WGS sequence"/>
</dbReference>
<keyword evidence="4" id="KW-1185">Reference proteome</keyword>
<name>A0ABW2U2V2_9BACT</name>
<feature type="chain" id="PRO_5045182149" evidence="2">
    <location>
        <begin position="20"/>
        <end position="141"/>
    </location>
</feature>
<feature type="signal peptide" evidence="2">
    <location>
        <begin position="1"/>
        <end position="19"/>
    </location>
</feature>
<sequence>MKKMLFSAAALFCSFAALAQTPAPSAKHANKAVAADHKLEAKAKRNDQDRSDDKAGTPDNHGQAVQTLAHSTTLTGAEKGAAISTLASGGRSAAKGQSADHSARGARGERSARGGNRNAGNRPAGAGHQGAGHRGGAGRGR</sequence>
<reference evidence="4" key="1">
    <citation type="journal article" date="2019" name="Int. J. Syst. Evol. Microbiol.">
        <title>The Global Catalogue of Microorganisms (GCM) 10K type strain sequencing project: providing services to taxonomists for standard genome sequencing and annotation.</title>
        <authorList>
            <consortium name="The Broad Institute Genomics Platform"/>
            <consortium name="The Broad Institute Genome Sequencing Center for Infectious Disease"/>
            <person name="Wu L."/>
            <person name="Ma J."/>
        </authorList>
    </citation>
    <scope>NUCLEOTIDE SEQUENCE [LARGE SCALE GENOMIC DNA]</scope>
    <source>
        <strain evidence="4">JCM 19635</strain>
    </source>
</reference>
<dbReference type="EMBL" id="JBHTEK010000001">
    <property type="protein sequence ID" value="MFC7667219.1"/>
    <property type="molecule type" value="Genomic_DNA"/>
</dbReference>
<keyword evidence="2" id="KW-0732">Signal</keyword>
<feature type="compositionally biased region" description="Low complexity" evidence="1">
    <location>
        <begin position="113"/>
        <end position="126"/>
    </location>
</feature>
<evidence type="ECO:0000313" key="4">
    <source>
        <dbReference type="Proteomes" id="UP001596513"/>
    </source>
</evidence>
<evidence type="ECO:0000256" key="1">
    <source>
        <dbReference type="SAM" id="MobiDB-lite"/>
    </source>
</evidence>
<dbReference type="RefSeq" id="WP_380201573.1">
    <property type="nucleotide sequence ID" value="NZ_JBHTEK010000001.1"/>
</dbReference>
<feature type="compositionally biased region" description="Gly residues" evidence="1">
    <location>
        <begin position="127"/>
        <end position="141"/>
    </location>
</feature>
<feature type="region of interest" description="Disordered" evidence="1">
    <location>
        <begin position="28"/>
        <end position="141"/>
    </location>
</feature>